<feature type="domain" description="BD-FAE-like" evidence="3">
    <location>
        <begin position="74"/>
        <end position="257"/>
    </location>
</feature>
<dbReference type="InterPro" id="IPR029058">
    <property type="entry name" value="AB_hydrolase_fold"/>
</dbReference>
<evidence type="ECO:0000313" key="5">
    <source>
        <dbReference type="Proteomes" id="UP000308181"/>
    </source>
</evidence>
<evidence type="ECO:0000256" key="1">
    <source>
        <dbReference type="ARBA" id="ARBA00022801"/>
    </source>
</evidence>
<reference evidence="4 5" key="1">
    <citation type="submission" date="2019-04" db="EMBL/GenBank/DDBJ databases">
        <title>Pedobacter sp. AR-3-17 sp. nov., isolated from Arctic soil.</title>
        <authorList>
            <person name="Dahal R.H."/>
            <person name="Kim D.-U."/>
        </authorList>
    </citation>
    <scope>NUCLEOTIDE SEQUENCE [LARGE SCALE GENOMIC DNA]</scope>
    <source>
        <strain evidence="4 5">AR-3-17</strain>
    </source>
</reference>
<evidence type="ECO:0000259" key="3">
    <source>
        <dbReference type="Pfam" id="PF20434"/>
    </source>
</evidence>
<evidence type="ECO:0000313" key="4">
    <source>
        <dbReference type="EMBL" id="TKC00302.1"/>
    </source>
</evidence>
<dbReference type="PANTHER" id="PTHR48081">
    <property type="entry name" value="AB HYDROLASE SUPERFAMILY PROTEIN C4A8.06C"/>
    <property type="match status" value="1"/>
</dbReference>
<dbReference type="RefSeq" id="WP_136824513.1">
    <property type="nucleotide sequence ID" value="NZ_SWBP01000001.1"/>
</dbReference>
<gene>
    <name evidence="4" type="ORF">FA046_01060</name>
</gene>
<evidence type="ECO:0000256" key="2">
    <source>
        <dbReference type="SAM" id="SignalP"/>
    </source>
</evidence>
<accession>A0A4U1C4R4</accession>
<dbReference type="GO" id="GO:0016787">
    <property type="term" value="F:hydrolase activity"/>
    <property type="evidence" value="ECO:0007669"/>
    <property type="project" value="UniProtKB-KW"/>
</dbReference>
<dbReference type="Pfam" id="PF20434">
    <property type="entry name" value="BD-FAE"/>
    <property type="match status" value="1"/>
</dbReference>
<keyword evidence="2" id="KW-0732">Signal</keyword>
<dbReference type="PANTHER" id="PTHR48081:SF6">
    <property type="entry name" value="PEPTIDASE S9 PROLYL OLIGOPEPTIDASE CATALYTIC DOMAIN-CONTAINING PROTEIN"/>
    <property type="match status" value="1"/>
</dbReference>
<comment type="caution">
    <text evidence="4">The sequence shown here is derived from an EMBL/GenBank/DDBJ whole genome shotgun (WGS) entry which is preliminary data.</text>
</comment>
<name>A0A4U1C4R4_9SPHI</name>
<organism evidence="4 5">
    <name type="scientific">Pedobacter cryophilus</name>
    <dbReference type="NCBI Taxonomy" id="2571271"/>
    <lineage>
        <taxon>Bacteria</taxon>
        <taxon>Pseudomonadati</taxon>
        <taxon>Bacteroidota</taxon>
        <taxon>Sphingobacteriia</taxon>
        <taxon>Sphingobacteriales</taxon>
        <taxon>Sphingobacteriaceae</taxon>
        <taxon>Pedobacter</taxon>
    </lineage>
</organism>
<dbReference type="SUPFAM" id="SSF53474">
    <property type="entry name" value="alpha/beta-Hydrolases"/>
    <property type="match status" value="1"/>
</dbReference>
<dbReference type="InterPro" id="IPR050300">
    <property type="entry name" value="GDXG_lipolytic_enzyme"/>
</dbReference>
<proteinExistence type="predicted"/>
<dbReference type="AlphaFoldDB" id="A0A4U1C4R4"/>
<feature type="signal peptide" evidence="2">
    <location>
        <begin position="1"/>
        <end position="19"/>
    </location>
</feature>
<dbReference type="OrthoDB" id="9794725at2"/>
<dbReference type="InterPro" id="IPR049492">
    <property type="entry name" value="BD-FAE-like_dom"/>
</dbReference>
<keyword evidence="1 4" id="KW-0378">Hydrolase</keyword>
<sequence>MKKYTLIFSLMLAFVSVKAQKTEVINLYPNGVPNAKQAADYVEKADTAADGKIRVGKVIKPQLIAYYPAQPNGAAVIICPGGGYSILAIKHEGYDVAEVFNKMGVTAFVLKYRLPSDLIMVDKSIGPLQDAQQAIKMVRENALKYKVNPAKIGIMGFSAGGHLASTLGTHFNEAKIANTENTSLRPDFMVLLYPVISFGEFAHKGSRNNLIGLNPTEEQVKLYSNELQITANTPPTFLAHANDDKTVPSENSLFLARAFKQVGVKCELHLYPAGGHGFGLNNKTTSDQWIDRLKNWMADAKLFE</sequence>
<feature type="chain" id="PRO_5020828675" evidence="2">
    <location>
        <begin position="20"/>
        <end position="304"/>
    </location>
</feature>
<dbReference type="Proteomes" id="UP000308181">
    <property type="component" value="Unassembled WGS sequence"/>
</dbReference>
<keyword evidence="5" id="KW-1185">Reference proteome</keyword>
<dbReference type="Gene3D" id="3.40.50.1820">
    <property type="entry name" value="alpha/beta hydrolase"/>
    <property type="match status" value="1"/>
</dbReference>
<dbReference type="EMBL" id="SWBP01000001">
    <property type="protein sequence ID" value="TKC00302.1"/>
    <property type="molecule type" value="Genomic_DNA"/>
</dbReference>
<protein>
    <submittedName>
        <fullName evidence="4">Alpha/beta hydrolase</fullName>
    </submittedName>
</protein>